<evidence type="ECO:0000256" key="1">
    <source>
        <dbReference type="ARBA" id="ARBA00007626"/>
    </source>
</evidence>
<dbReference type="PANTHER" id="PTHR47447">
    <property type="entry name" value="OS03G0856100 PROTEIN"/>
    <property type="match status" value="1"/>
</dbReference>
<protein>
    <recommendedName>
        <fullName evidence="7">Pentatricopeptide repeat-containing protein</fullName>
    </recommendedName>
</protein>
<dbReference type="InterPro" id="IPR002885">
    <property type="entry name" value="PPR_rpt"/>
</dbReference>
<evidence type="ECO:0008006" key="7">
    <source>
        <dbReference type="Google" id="ProtNLM"/>
    </source>
</evidence>
<evidence type="ECO:0000313" key="6">
    <source>
        <dbReference type="Proteomes" id="UP001457282"/>
    </source>
</evidence>
<dbReference type="Proteomes" id="UP001457282">
    <property type="component" value="Unassembled WGS sequence"/>
</dbReference>
<dbReference type="PROSITE" id="PS51375">
    <property type="entry name" value="PPR"/>
    <property type="match status" value="3"/>
</dbReference>
<dbReference type="Pfam" id="PF13041">
    <property type="entry name" value="PPR_2"/>
    <property type="match status" value="2"/>
</dbReference>
<dbReference type="InterPro" id="IPR011990">
    <property type="entry name" value="TPR-like_helical_dom_sf"/>
</dbReference>
<accession>A0AAW1VWC1</accession>
<keyword evidence="2" id="KW-0677">Repeat</keyword>
<proteinExistence type="inferred from homology"/>
<organism evidence="5 6">
    <name type="scientific">Rubus argutus</name>
    <name type="common">Southern blackberry</name>
    <dbReference type="NCBI Taxonomy" id="59490"/>
    <lineage>
        <taxon>Eukaryota</taxon>
        <taxon>Viridiplantae</taxon>
        <taxon>Streptophyta</taxon>
        <taxon>Embryophyta</taxon>
        <taxon>Tracheophyta</taxon>
        <taxon>Spermatophyta</taxon>
        <taxon>Magnoliopsida</taxon>
        <taxon>eudicotyledons</taxon>
        <taxon>Gunneridae</taxon>
        <taxon>Pentapetalae</taxon>
        <taxon>rosids</taxon>
        <taxon>fabids</taxon>
        <taxon>Rosales</taxon>
        <taxon>Rosaceae</taxon>
        <taxon>Rosoideae</taxon>
        <taxon>Rosoideae incertae sedis</taxon>
        <taxon>Rubus</taxon>
    </lineage>
</organism>
<dbReference type="AlphaFoldDB" id="A0AAW1VWC1"/>
<dbReference type="Gene3D" id="1.25.40.10">
    <property type="entry name" value="Tetratricopeptide repeat domain"/>
    <property type="match status" value="2"/>
</dbReference>
<evidence type="ECO:0000256" key="3">
    <source>
        <dbReference type="PROSITE-ProRule" id="PRU00708"/>
    </source>
</evidence>
<dbReference type="EMBL" id="JBEDUW010000007">
    <property type="protein sequence ID" value="KAK9911107.1"/>
    <property type="molecule type" value="Genomic_DNA"/>
</dbReference>
<feature type="repeat" description="PPR" evidence="3">
    <location>
        <begin position="236"/>
        <end position="270"/>
    </location>
</feature>
<comment type="similarity">
    <text evidence="1">Belongs to the PPR family. P subfamily.</text>
</comment>
<evidence type="ECO:0000256" key="4">
    <source>
        <dbReference type="SAM" id="MobiDB-lite"/>
    </source>
</evidence>
<dbReference type="PANTHER" id="PTHR47447:SF28">
    <property type="entry name" value="PENTACOTRIPEPTIDE-REPEAT REGION OF PRORP DOMAIN-CONTAINING PROTEIN"/>
    <property type="match status" value="1"/>
</dbReference>
<comment type="caution">
    <text evidence="5">The sequence shown here is derived from an EMBL/GenBank/DDBJ whole genome shotgun (WGS) entry which is preliminary data.</text>
</comment>
<evidence type="ECO:0000313" key="5">
    <source>
        <dbReference type="EMBL" id="KAK9911107.1"/>
    </source>
</evidence>
<gene>
    <name evidence="5" type="ORF">M0R45_035030</name>
</gene>
<evidence type="ECO:0000256" key="2">
    <source>
        <dbReference type="ARBA" id="ARBA00022737"/>
    </source>
</evidence>
<feature type="region of interest" description="Disordered" evidence="4">
    <location>
        <begin position="20"/>
        <end position="68"/>
    </location>
</feature>
<keyword evidence="6" id="KW-1185">Reference proteome</keyword>
<reference evidence="5 6" key="1">
    <citation type="journal article" date="2023" name="G3 (Bethesda)">
        <title>A chromosome-length genome assembly and annotation of blackberry (Rubus argutus, cv. 'Hillquist').</title>
        <authorList>
            <person name="Bruna T."/>
            <person name="Aryal R."/>
            <person name="Dudchenko O."/>
            <person name="Sargent D.J."/>
            <person name="Mead D."/>
            <person name="Buti M."/>
            <person name="Cavallini A."/>
            <person name="Hytonen T."/>
            <person name="Andres J."/>
            <person name="Pham M."/>
            <person name="Weisz D."/>
            <person name="Mascagni F."/>
            <person name="Usai G."/>
            <person name="Natali L."/>
            <person name="Bassil N."/>
            <person name="Fernandez G.E."/>
            <person name="Lomsadze A."/>
            <person name="Armour M."/>
            <person name="Olukolu B."/>
            <person name="Poorten T."/>
            <person name="Britton C."/>
            <person name="Davik J."/>
            <person name="Ashrafi H."/>
            <person name="Aiden E.L."/>
            <person name="Borodovsky M."/>
            <person name="Worthington M."/>
        </authorList>
    </citation>
    <scope>NUCLEOTIDE SEQUENCE [LARGE SCALE GENOMIC DNA]</scope>
    <source>
        <strain evidence="5">PI 553951</strain>
    </source>
</reference>
<feature type="compositionally biased region" description="Polar residues" evidence="4">
    <location>
        <begin position="26"/>
        <end position="46"/>
    </location>
</feature>
<dbReference type="NCBIfam" id="TIGR00756">
    <property type="entry name" value="PPR"/>
    <property type="match status" value="4"/>
</dbReference>
<feature type="repeat" description="PPR" evidence="3">
    <location>
        <begin position="165"/>
        <end position="199"/>
    </location>
</feature>
<feature type="repeat" description="PPR" evidence="3">
    <location>
        <begin position="271"/>
        <end position="297"/>
    </location>
</feature>
<sequence>MAAKPISRRPALTVLREQFLRPIRNSKPQPATSPLRSSSSRKTQNQNEDEESQPDSKRPKSSNSKTAKAMARLINSKPWSSQLQSSLSTLSPSISNTNFFQTLRSIKTPTQAFKFFNWVQTMGFSHNAQSYFMMLEIFGRARNLNAARNFLFSIEKKSNGKVKLEDRFFNSLIRSYGQAGLFQESIKLFGTMKSMGISPSVVTFNSLFSILLKRSRTSMAKNLYDEMLSMYGVTPDTHTFNILIRGFCMTSMVDEGFHYFKEMSRFKCDPDVITYNTLVDGLCRAGKVEIARNVVRV</sequence>
<name>A0AAW1VWC1_RUBAR</name>